<evidence type="ECO:0008006" key="4">
    <source>
        <dbReference type="Google" id="ProtNLM"/>
    </source>
</evidence>
<feature type="transmembrane region" description="Helical" evidence="1">
    <location>
        <begin position="98"/>
        <end position="121"/>
    </location>
</feature>
<evidence type="ECO:0000313" key="3">
    <source>
        <dbReference type="Proteomes" id="UP000726737"/>
    </source>
</evidence>
<keyword evidence="1" id="KW-0472">Membrane</keyword>
<protein>
    <recommendedName>
        <fullName evidence="4">Fucosyltransferase</fullName>
    </recommendedName>
</protein>
<evidence type="ECO:0000256" key="1">
    <source>
        <dbReference type="SAM" id="Phobius"/>
    </source>
</evidence>
<reference evidence="2" key="1">
    <citation type="journal article" date="2020" name="Fungal Divers.">
        <title>Resolving the Mortierellaceae phylogeny through synthesis of multi-gene phylogenetics and phylogenomics.</title>
        <authorList>
            <person name="Vandepol N."/>
            <person name="Liber J."/>
            <person name="Desiro A."/>
            <person name="Na H."/>
            <person name="Kennedy M."/>
            <person name="Barry K."/>
            <person name="Grigoriev I.V."/>
            <person name="Miller A.N."/>
            <person name="O'Donnell K."/>
            <person name="Stajich J.E."/>
            <person name="Bonito G."/>
        </authorList>
    </citation>
    <scope>NUCLEOTIDE SEQUENCE</scope>
    <source>
        <strain evidence="2">KOD948</strain>
    </source>
</reference>
<gene>
    <name evidence="2" type="ORF">BG011_003659</name>
</gene>
<accession>A0A9P6Q343</accession>
<dbReference type="EMBL" id="JAAAJA010000240">
    <property type="protein sequence ID" value="KAG0257928.1"/>
    <property type="molecule type" value="Genomic_DNA"/>
</dbReference>
<name>A0A9P6Q343_9FUNG</name>
<dbReference type="Gene3D" id="3.40.50.11340">
    <property type="match status" value="1"/>
</dbReference>
<dbReference type="AlphaFoldDB" id="A0A9P6Q343"/>
<dbReference type="Proteomes" id="UP000726737">
    <property type="component" value="Unassembled WGS sequence"/>
</dbReference>
<organism evidence="2 3">
    <name type="scientific">Mortierella polycephala</name>
    <dbReference type="NCBI Taxonomy" id="41804"/>
    <lineage>
        <taxon>Eukaryota</taxon>
        <taxon>Fungi</taxon>
        <taxon>Fungi incertae sedis</taxon>
        <taxon>Mucoromycota</taxon>
        <taxon>Mortierellomycotina</taxon>
        <taxon>Mortierellomycetes</taxon>
        <taxon>Mortierellales</taxon>
        <taxon>Mortierellaceae</taxon>
        <taxon>Mortierella</taxon>
    </lineage>
</organism>
<keyword evidence="1" id="KW-1133">Transmembrane helix</keyword>
<feature type="transmembrane region" description="Helical" evidence="1">
    <location>
        <begin position="133"/>
        <end position="151"/>
    </location>
</feature>
<feature type="transmembrane region" description="Helical" evidence="1">
    <location>
        <begin position="7"/>
        <end position="28"/>
    </location>
</feature>
<evidence type="ECO:0000313" key="2">
    <source>
        <dbReference type="EMBL" id="KAG0257928.1"/>
    </source>
</evidence>
<comment type="caution">
    <text evidence="2">The sequence shown here is derived from an EMBL/GenBank/DDBJ whole genome shotgun (WGS) entry which is preliminary data.</text>
</comment>
<feature type="non-terminal residue" evidence="2">
    <location>
        <position position="1"/>
    </location>
</feature>
<sequence length="447" mass="50476">MEAWLRWCIGCYIVLFFAPVGFMIVARIKALVSELTLQHGGRRELPIRHKHSLSNSSSSSTSSSHSPLLKYQPLHPNNSSSNVNSTHYNSAFGHSASFHNFCTGAMAVLTAAGTRIEYIIYLFSTVNRTSTRWRLMLALVLWLSYVIPVLVGNEPREFDPAGSAPSFNILHPEHLCSARDMIMTGLEPRHETFDGYWQEYMQFHRQMVLPEEDGGVPFAKKKFLIFQPSDDGLGNRLQALLSTVVMAMVTKRAIILDWVATPQCNANFTDLFQQPEGLSWDLNTTIPNYRDLPEYEHRPEIWYPYCRNCAIRSPITPDSPWSPLLCDKDLGISEHTAIAQIISTHWFLPVIQHNTHWRQELCQMFPDGGKNVFQVLAKKLLKPSTLVQTKIDSVMERIPEGSTLVGLQVRRTENNAVGQGIEDAFLSCAAEAVEEEEEKAAAEILQT</sequence>
<keyword evidence="3" id="KW-1185">Reference proteome</keyword>
<dbReference type="OrthoDB" id="428346at2759"/>
<keyword evidence="1" id="KW-0812">Transmembrane</keyword>
<proteinExistence type="predicted"/>